<reference evidence="2 3" key="1">
    <citation type="submission" date="2019-07" db="EMBL/GenBank/DDBJ databases">
        <title>Whole genome shotgun sequence of Gluconobacter wancherniae NBRC 103581.</title>
        <authorList>
            <person name="Hosoyama A."/>
            <person name="Uohara A."/>
            <person name="Ohji S."/>
            <person name="Ichikawa N."/>
        </authorList>
    </citation>
    <scope>NUCLEOTIDE SEQUENCE [LARGE SCALE GENOMIC DNA]</scope>
    <source>
        <strain evidence="2 3">NBRC 103581</strain>
    </source>
</reference>
<protein>
    <submittedName>
        <fullName evidence="2">Cobalamin biosynthesis protein</fullName>
    </submittedName>
</protein>
<comment type="caution">
    <text evidence="2">The sequence shown here is derived from an EMBL/GenBank/DDBJ whole genome shotgun (WGS) entry which is preliminary data.</text>
</comment>
<dbReference type="InterPro" id="IPR002750">
    <property type="entry name" value="CobE/GbiG_C"/>
</dbReference>
<dbReference type="InterPro" id="IPR036518">
    <property type="entry name" value="CobE/GbiG_C_sf"/>
</dbReference>
<dbReference type="Proteomes" id="UP000321230">
    <property type="component" value="Unassembled WGS sequence"/>
</dbReference>
<proteinExistence type="predicted"/>
<dbReference type="PANTHER" id="PTHR37477">
    <property type="entry name" value="COBALT-PRECORRIN-5A HYDROLASE"/>
    <property type="match status" value="1"/>
</dbReference>
<dbReference type="EMBL" id="BJUZ01000001">
    <property type="protein sequence ID" value="GEK92976.1"/>
    <property type="molecule type" value="Genomic_DNA"/>
</dbReference>
<sequence length="129" mass="13217">MIIAGIGCRPDAAAEAVVRLVRLSTGVAGQKLDAIAVPYFRYPNAMLALASKQLGVEIICISANALAARQAECPTRSELALRKTGYASVAEGCALAGAGTNSVLVLHRQDGDGVTCALAKCATDEGKKS</sequence>
<dbReference type="GO" id="GO:0009236">
    <property type="term" value="P:cobalamin biosynthetic process"/>
    <property type="evidence" value="ECO:0007669"/>
    <property type="project" value="InterPro"/>
</dbReference>
<gene>
    <name evidence="2" type="primary">chiG</name>
    <name evidence="2" type="ORF">GWA01_07460</name>
</gene>
<feature type="domain" description="CobE/GbiG C-terminal" evidence="1">
    <location>
        <begin position="2"/>
        <end position="119"/>
    </location>
</feature>
<keyword evidence="3" id="KW-1185">Reference proteome</keyword>
<dbReference type="PANTHER" id="PTHR37477:SF1">
    <property type="entry name" value="COBALT-PRECORRIN-5A HYDROLASE"/>
    <property type="match status" value="1"/>
</dbReference>
<accession>A0A511AXU7</accession>
<name>A0A511AXU7_9PROT</name>
<dbReference type="RefSeq" id="WP_146794142.1">
    <property type="nucleotide sequence ID" value="NZ_BARC01000004.1"/>
</dbReference>
<dbReference type="Gene3D" id="3.30.420.180">
    <property type="entry name" value="CobE/GbiG C-terminal domain"/>
    <property type="match status" value="1"/>
</dbReference>
<evidence type="ECO:0000313" key="2">
    <source>
        <dbReference type="EMBL" id="GEK92976.1"/>
    </source>
</evidence>
<dbReference type="AlphaFoldDB" id="A0A511AXU7"/>
<dbReference type="SUPFAM" id="SSF159664">
    <property type="entry name" value="CobE/GbiG C-terminal domain-like"/>
    <property type="match status" value="1"/>
</dbReference>
<evidence type="ECO:0000313" key="3">
    <source>
        <dbReference type="Proteomes" id="UP000321230"/>
    </source>
</evidence>
<dbReference type="OrthoDB" id="7224020at2"/>
<organism evidence="2 3">
    <name type="scientific">Gluconobacter wancherniae NBRC 103581</name>
    <dbReference type="NCBI Taxonomy" id="656744"/>
    <lineage>
        <taxon>Bacteria</taxon>
        <taxon>Pseudomonadati</taxon>
        <taxon>Pseudomonadota</taxon>
        <taxon>Alphaproteobacteria</taxon>
        <taxon>Acetobacterales</taxon>
        <taxon>Acetobacteraceae</taxon>
        <taxon>Gluconobacter</taxon>
    </lineage>
</organism>
<dbReference type="InterPro" id="IPR052553">
    <property type="entry name" value="CbiG_hydrolase"/>
</dbReference>
<evidence type="ECO:0000259" key="1">
    <source>
        <dbReference type="Pfam" id="PF01890"/>
    </source>
</evidence>
<dbReference type="Pfam" id="PF01890">
    <property type="entry name" value="CbiG_C"/>
    <property type="match status" value="1"/>
</dbReference>